<evidence type="ECO:0000313" key="3">
    <source>
        <dbReference type="Proteomes" id="UP000178449"/>
    </source>
</evidence>
<feature type="domain" description="N-acetyltransferase" evidence="1">
    <location>
        <begin position="23"/>
        <end position="162"/>
    </location>
</feature>
<comment type="caution">
    <text evidence="2">The sequence shown here is derived from an EMBL/GenBank/DDBJ whole genome shotgun (WGS) entry which is preliminary data.</text>
</comment>
<dbReference type="PROSITE" id="PS51186">
    <property type="entry name" value="GNAT"/>
    <property type="match status" value="1"/>
</dbReference>
<dbReference type="Pfam" id="PF00583">
    <property type="entry name" value="Acetyltransf_1"/>
    <property type="match status" value="1"/>
</dbReference>
<gene>
    <name evidence="2" type="ORF">A2527_10985</name>
</gene>
<dbReference type="SUPFAM" id="SSF55729">
    <property type="entry name" value="Acyl-CoA N-acyltransferases (Nat)"/>
    <property type="match status" value="1"/>
</dbReference>
<evidence type="ECO:0000313" key="2">
    <source>
        <dbReference type="EMBL" id="OGG93640.1"/>
    </source>
</evidence>
<protein>
    <recommendedName>
        <fullName evidence="1">N-acetyltransferase domain-containing protein</fullName>
    </recommendedName>
</protein>
<dbReference type="Gene3D" id="3.40.630.30">
    <property type="match status" value="1"/>
</dbReference>
<evidence type="ECO:0000259" key="1">
    <source>
        <dbReference type="PROSITE" id="PS51186"/>
    </source>
</evidence>
<proteinExistence type="predicted"/>
<dbReference type="AlphaFoldDB" id="A0A1F6G695"/>
<organism evidence="2 3">
    <name type="scientific">Candidatus Lambdaproteobacteria bacterium RIFOXYD2_FULL_50_16</name>
    <dbReference type="NCBI Taxonomy" id="1817772"/>
    <lineage>
        <taxon>Bacteria</taxon>
        <taxon>Pseudomonadati</taxon>
        <taxon>Pseudomonadota</taxon>
        <taxon>Candidatus Lambdaproteobacteria</taxon>
    </lineage>
</organism>
<name>A0A1F6G695_9PROT</name>
<dbReference type="InterPro" id="IPR016181">
    <property type="entry name" value="Acyl_CoA_acyltransferase"/>
</dbReference>
<accession>A0A1F6G695</accession>
<dbReference type="EMBL" id="MFNE01000046">
    <property type="protein sequence ID" value="OGG93640.1"/>
    <property type="molecule type" value="Genomic_DNA"/>
</dbReference>
<dbReference type="GO" id="GO:0016747">
    <property type="term" value="F:acyltransferase activity, transferring groups other than amino-acyl groups"/>
    <property type="evidence" value="ECO:0007669"/>
    <property type="project" value="InterPro"/>
</dbReference>
<reference evidence="2 3" key="1">
    <citation type="journal article" date="2016" name="Nat. Commun.">
        <title>Thousands of microbial genomes shed light on interconnected biogeochemical processes in an aquifer system.</title>
        <authorList>
            <person name="Anantharaman K."/>
            <person name="Brown C.T."/>
            <person name="Hug L.A."/>
            <person name="Sharon I."/>
            <person name="Castelle C.J."/>
            <person name="Probst A.J."/>
            <person name="Thomas B.C."/>
            <person name="Singh A."/>
            <person name="Wilkins M.J."/>
            <person name="Karaoz U."/>
            <person name="Brodie E.L."/>
            <person name="Williams K.H."/>
            <person name="Hubbard S.S."/>
            <person name="Banfield J.F."/>
        </authorList>
    </citation>
    <scope>NUCLEOTIDE SEQUENCE [LARGE SCALE GENOMIC DNA]</scope>
</reference>
<dbReference type="Proteomes" id="UP000178449">
    <property type="component" value="Unassembled WGS sequence"/>
</dbReference>
<dbReference type="CDD" id="cd04301">
    <property type="entry name" value="NAT_SF"/>
    <property type="match status" value="1"/>
</dbReference>
<dbReference type="STRING" id="1817772.A2527_10985"/>
<sequence>MNNLMVKNAGPEDRNLLFEGLIRTIQELKIDLDDPYLDFIPEAAERDCRERVKEFFAKPDHQLLIAWSGDQPAGLAAGWAEKPFVPFSKIRRIARLELCWVYPKFRQKGAASLLANAFEAWAKTKGIEWIELSYMAGNQVAHFVWESNGFGPYRIIARKKIE</sequence>
<dbReference type="InterPro" id="IPR000182">
    <property type="entry name" value="GNAT_dom"/>
</dbReference>